<feature type="transmembrane region" description="Helical" evidence="1">
    <location>
        <begin position="32"/>
        <end position="49"/>
    </location>
</feature>
<dbReference type="Pfam" id="PF01757">
    <property type="entry name" value="Acyl_transf_3"/>
    <property type="match status" value="1"/>
</dbReference>
<evidence type="ECO:0000313" key="3">
    <source>
        <dbReference type="EMBL" id="CAE8617776.1"/>
    </source>
</evidence>
<feature type="transmembrane region" description="Helical" evidence="1">
    <location>
        <begin position="130"/>
        <end position="151"/>
    </location>
</feature>
<proteinExistence type="predicted"/>
<reference evidence="3" key="1">
    <citation type="submission" date="2021-02" db="EMBL/GenBank/DDBJ databases">
        <authorList>
            <person name="Dougan E. K."/>
            <person name="Rhodes N."/>
            <person name="Thang M."/>
            <person name="Chan C."/>
        </authorList>
    </citation>
    <scope>NUCLEOTIDE SEQUENCE</scope>
</reference>
<gene>
    <name evidence="3" type="ORF">PGLA1383_LOCUS35434</name>
</gene>
<sequence>MACGPCSSVTSFSITAAVSSNRSSSVPFSRRLTRLCIFFPIMGFGHYWVNKQDRISLGAACSDLFQRLGRLCPGYYIALLWLYAFIGAYECERLAYPLQALFLQSLLPVQVCGICNGDIVSYTWSLGGNGVGWFVSVAVVCAVCFPMLYNARPRRGNARPRRGWHATAMVLLAVLTFRCSTRLMRSHIDPYLEGLDLYVWAPPRVLEYFVGMLFAQLADELPEHLKAWRGWGCISDLCLGVALVIVSASDPAVSGLAEDWLLTPIFGLHALSCSLTKCSLAGADKSGGLQRGYLDTLLSSHLLVDASQYSFGAYILQQPVWFSIRYILLGLEFDSPVALPASFWILQ</sequence>
<dbReference type="EMBL" id="CAJNNV010026280">
    <property type="protein sequence ID" value="CAE8617776.1"/>
    <property type="molecule type" value="Genomic_DNA"/>
</dbReference>
<name>A0A813FTQ3_POLGL</name>
<evidence type="ECO:0000256" key="1">
    <source>
        <dbReference type="SAM" id="Phobius"/>
    </source>
</evidence>
<protein>
    <recommendedName>
        <fullName evidence="2">Acyltransferase 3 domain-containing protein</fullName>
    </recommendedName>
</protein>
<dbReference type="GO" id="GO:0016747">
    <property type="term" value="F:acyltransferase activity, transferring groups other than amino-acyl groups"/>
    <property type="evidence" value="ECO:0007669"/>
    <property type="project" value="InterPro"/>
</dbReference>
<organism evidence="3 4">
    <name type="scientific">Polarella glacialis</name>
    <name type="common">Dinoflagellate</name>
    <dbReference type="NCBI Taxonomy" id="89957"/>
    <lineage>
        <taxon>Eukaryota</taxon>
        <taxon>Sar</taxon>
        <taxon>Alveolata</taxon>
        <taxon>Dinophyceae</taxon>
        <taxon>Suessiales</taxon>
        <taxon>Suessiaceae</taxon>
        <taxon>Polarella</taxon>
    </lineage>
</organism>
<evidence type="ECO:0000259" key="2">
    <source>
        <dbReference type="Pfam" id="PF01757"/>
    </source>
</evidence>
<feature type="transmembrane region" description="Helical" evidence="1">
    <location>
        <begin position="73"/>
        <end position="89"/>
    </location>
</feature>
<comment type="caution">
    <text evidence="3">The sequence shown here is derived from an EMBL/GenBank/DDBJ whole genome shotgun (WGS) entry which is preliminary data.</text>
</comment>
<dbReference type="AlphaFoldDB" id="A0A813FTQ3"/>
<dbReference type="Proteomes" id="UP000654075">
    <property type="component" value="Unassembled WGS sequence"/>
</dbReference>
<keyword evidence="1" id="KW-0812">Transmembrane</keyword>
<keyword evidence="1" id="KW-1133">Transmembrane helix</keyword>
<evidence type="ECO:0000313" key="4">
    <source>
        <dbReference type="Proteomes" id="UP000654075"/>
    </source>
</evidence>
<keyword evidence="4" id="KW-1185">Reference proteome</keyword>
<feature type="domain" description="Acyltransferase 3" evidence="2">
    <location>
        <begin position="66"/>
        <end position="343"/>
    </location>
</feature>
<keyword evidence="1" id="KW-0472">Membrane</keyword>
<accession>A0A813FTQ3</accession>
<dbReference type="InterPro" id="IPR002656">
    <property type="entry name" value="Acyl_transf_3_dom"/>
</dbReference>